<dbReference type="InterPro" id="IPR003439">
    <property type="entry name" value="ABC_transporter-like_ATP-bd"/>
</dbReference>
<dbReference type="Pfam" id="PF00005">
    <property type="entry name" value="ABC_tran"/>
    <property type="match status" value="2"/>
</dbReference>
<evidence type="ECO:0000259" key="10">
    <source>
        <dbReference type="PROSITE" id="PS50893"/>
    </source>
</evidence>
<dbReference type="SUPFAM" id="SSF90123">
    <property type="entry name" value="ABC transporter transmembrane region"/>
    <property type="match status" value="2"/>
</dbReference>
<dbReference type="GO" id="GO:0005524">
    <property type="term" value="F:ATP binding"/>
    <property type="evidence" value="ECO:0007669"/>
    <property type="project" value="UniProtKB-KW"/>
</dbReference>
<dbReference type="CDD" id="cd03244">
    <property type="entry name" value="ABCC_MRP_domain2"/>
    <property type="match status" value="1"/>
</dbReference>
<feature type="transmembrane region" description="Helical" evidence="9">
    <location>
        <begin position="61"/>
        <end position="85"/>
    </location>
</feature>
<dbReference type="Gene3D" id="3.40.50.300">
    <property type="entry name" value="P-loop containing nucleotide triphosphate hydrolases"/>
    <property type="match status" value="2"/>
</dbReference>
<dbReference type="GO" id="GO:0140359">
    <property type="term" value="F:ABC-type transporter activity"/>
    <property type="evidence" value="ECO:0007669"/>
    <property type="project" value="InterPro"/>
</dbReference>
<feature type="domain" description="ABC transmembrane type-1" evidence="11">
    <location>
        <begin position="917"/>
        <end position="1159"/>
    </location>
</feature>
<dbReference type="EMBL" id="KE504294">
    <property type="protein sequence ID" value="EPS93155.1"/>
    <property type="molecule type" value="Genomic_DNA"/>
</dbReference>
<evidence type="ECO:0000259" key="11">
    <source>
        <dbReference type="PROSITE" id="PS50929"/>
    </source>
</evidence>
<evidence type="ECO:0008006" key="14">
    <source>
        <dbReference type="Google" id="ProtNLM"/>
    </source>
</evidence>
<accession>S8ETU9</accession>
<feature type="transmembrane region" description="Helical" evidence="9">
    <location>
        <begin position="304"/>
        <end position="326"/>
    </location>
</feature>
<dbReference type="CDD" id="cd03250">
    <property type="entry name" value="ABCC_MRP_domain1"/>
    <property type="match status" value="1"/>
</dbReference>
<feature type="transmembrane region" description="Helical" evidence="9">
    <location>
        <begin position="30"/>
        <end position="49"/>
    </location>
</feature>
<feature type="domain" description="ABC transporter" evidence="10">
    <location>
        <begin position="604"/>
        <end position="827"/>
    </location>
</feature>
<evidence type="ECO:0000256" key="6">
    <source>
        <dbReference type="ARBA" id="ARBA00022989"/>
    </source>
</evidence>
<keyword evidence="5" id="KW-0067">ATP-binding</keyword>
<dbReference type="InterPro" id="IPR027417">
    <property type="entry name" value="P-loop_NTPase"/>
</dbReference>
<evidence type="ECO:0000313" key="13">
    <source>
        <dbReference type="Proteomes" id="UP000015241"/>
    </source>
</evidence>
<dbReference type="SMART" id="SM00382">
    <property type="entry name" value="AAA"/>
    <property type="match status" value="2"/>
</dbReference>
<feature type="transmembrane region" description="Helical" evidence="9">
    <location>
        <begin position="407"/>
        <end position="428"/>
    </location>
</feature>
<feature type="transmembrane region" description="Helical" evidence="9">
    <location>
        <begin position="384"/>
        <end position="401"/>
    </location>
</feature>
<keyword evidence="6 9" id="KW-1133">Transmembrane helix</keyword>
<evidence type="ECO:0000256" key="1">
    <source>
        <dbReference type="ARBA" id="ARBA00004141"/>
    </source>
</evidence>
<evidence type="ECO:0000256" key="7">
    <source>
        <dbReference type="ARBA" id="ARBA00023136"/>
    </source>
</evidence>
<dbReference type="Pfam" id="PF24357">
    <property type="entry name" value="TMD0_ABC"/>
    <property type="match status" value="1"/>
</dbReference>
<keyword evidence="4" id="KW-0547">Nucleotide-binding</keyword>
<dbReference type="InterPro" id="IPR036640">
    <property type="entry name" value="ABC1_TM_sf"/>
</dbReference>
<keyword evidence="7 9" id="KW-0472">Membrane</keyword>
<evidence type="ECO:0000256" key="8">
    <source>
        <dbReference type="ARBA" id="ARBA00023180"/>
    </source>
</evidence>
<dbReference type="InterPro" id="IPR044746">
    <property type="entry name" value="ABCC_6TM_D1"/>
</dbReference>
<dbReference type="InParanoid" id="S8ETU9"/>
<keyword evidence="8" id="KW-0325">Glycoprotein</keyword>
<dbReference type="FunFam" id="3.40.50.300:FF:000838">
    <property type="entry name" value="ABC multidrug transporter (Eurofung)"/>
    <property type="match status" value="1"/>
</dbReference>
<evidence type="ECO:0000256" key="5">
    <source>
        <dbReference type="ARBA" id="ARBA00022840"/>
    </source>
</evidence>
<dbReference type="STRING" id="743788.S8ETU9"/>
<protein>
    <recommendedName>
        <fullName evidence="14">P-loop containing nucleoside triphosphate hydrolase protein</fullName>
    </recommendedName>
</protein>
<dbReference type="PANTHER" id="PTHR24223:SF399">
    <property type="entry name" value="ABC TRANSPORTER ATNG"/>
    <property type="match status" value="1"/>
</dbReference>
<evidence type="ECO:0000256" key="3">
    <source>
        <dbReference type="ARBA" id="ARBA00022692"/>
    </source>
</evidence>
<dbReference type="HOGENOM" id="CLU_000604_27_1_1"/>
<dbReference type="InterPro" id="IPR050173">
    <property type="entry name" value="ABC_transporter_C-like"/>
</dbReference>
<dbReference type="PROSITE" id="PS50929">
    <property type="entry name" value="ABC_TM1F"/>
    <property type="match status" value="2"/>
</dbReference>
<sequence length="1437" mass="157111">MAGSCLQDASFGPASTCRNLDFTLYFQQTILSFTPDVVFIVLACVRLIALSRKKSVLDSPGWLLVMVKLGSVLLTITSAAANISYSRAIETQGLIPLWLPSPILQLVSSIPLGVLVLLEHFRSPAPSMLIICYTLLKSLFCAVTLRTYLQLGLFAAAHPGAAVWTAVTTSYMLVLCAELVEKRRLLRHKVLAPVATASFISRSLYFWLMPLLWSGRKKTLTIDDCGMIPESLSARSTRYAIQDALSTAGRQSNYLARATVKAFAMEFVAPAGPRLALLFVTFAQPLLVNRTISFVTSDESDTQGWALVGAFACVYALIAVTTSLYWEKVYDATVGLRGALVGVIYSKSLKLSSASSRSLGGGVASTYMAVDVERVCEGAQSFHEIWACLASIGLTIAIVYQQASWPAFMPLVVTVLMLIFASFVGRYVGRRQSAWLAATDRRVKFISSIINNFLSIKWSCYEDVLAAKVGKLREDEMNHARKFYYGIAGAASIGNSAGTMCILSVLGPYVILAARGKADSLDVQRLFTIVTTLNLIQQPLNFIGQRFPVIAASWASLKRIESFLLLEEREEGSLTIESSEKLENTYVAIYGVELETRTPPAIVMHGASFSWAADTEPYLKDITIHLDEPKLYMCAGPVASGKSLLLLSVLGETTCTDGGYNKPSTRIAYASQDAMIIPGTIRENILFGRAFDAERYSRVLDACALTPDVRKMPAGDGTWIGEKGRRLSGGQKQRIALARAVYADAPWTLLDDPLSALDAESESHIFRSLFGPDGMLSRKAVLLVTHNVKYMHTAHSIIVLDVGRIQYHGSLAEIKKQGYETSIDASAVQHTDNGKSLSRDALSGLSEDDAMEEETGEAALAKESLGLTPYLFYARKVGILRFSFAMSLIVAYCCVRLGQQAYLQEWAKSDGVRPGAWAAGYAALAFLTAIMISFAFWLFSVIVAYHGGLAVHVDELQGLIHATPSFSMSTPAGRIINRFSQDVFMIDFEWPVNLLDGLATIVMLIGTLVFIFIPTPLLALSVLPLGAFYYATTAFYLRTSKQLQHLEASSKSPLYTVFATTIAGIETIRAFRVENYFQKQNDVFLNRSQTPYYYRFGGLRFLRTVLALISFIIAVGLAALTIGLRRQIDPASLGLALSNLTGLSDWLSYLLMTLAQIENGSVSISRVHEIVKLLPEEGSVSLEPPDINWPSSGRVEFKCVTMRYKAELRPAVSDVSFHASPGTKIGICGRSGSGKSSTILALFRGLSDSLVSGQISIDGVDIHTLPRSRLRSSLSLVAQDPFIWHSSIRSNLDPVEEHTDAEIWAALERVGMSDAVSELSEKLDTVLEDGGSLSKGQMQLLCLSRVLLRKRKVVVLDEASSSLDLHTDEKIRSVIRTELSDCTVIAVAHRIATIVDFDMILVMDDGAVVEQGAPEDLLTRPDSRFARLAASQGILRT</sequence>
<feature type="transmembrane region" description="Helical" evidence="9">
    <location>
        <begin position="918"/>
        <end position="939"/>
    </location>
</feature>
<feature type="transmembrane region" description="Helical" evidence="9">
    <location>
        <begin position="879"/>
        <end position="898"/>
    </location>
</feature>
<dbReference type="PROSITE" id="PS50893">
    <property type="entry name" value="ABC_TRANSPORTER_2"/>
    <property type="match status" value="2"/>
</dbReference>
<feature type="transmembrane region" description="Helical" evidence="9">
    <location>
        <begin position="97"/>
        <end position="118"/>
    </location>
</feature>
<dbReference type="SUPFAM" id="SSF52540">
    <property type="entry name" value="P-loop containing nucleoside triphosphate hydrolases"/>
    <property type="match status" value="2"/>
</dbReference>
<name>S8ETU9_FOMSC</name>
<feature type="transmembrane region" description="Helical" evidence="9">
    <location>
        <begin position="275"/>
        <end position="292"/>
    </location>
</feature>
<dbReference type="Proteomes" id="UP000015241">
    <property type="component" value="Unassembled WGS sequence"/>
</dbReference>
<dbReference type="GO" id="GO:0016887">
    <property type="term" value="F:ATP hydrolysis activity"/>
    <property type="evidence" value="ECO:0007669"/>
    <property type="project" value="InterPro"/>
</dbReference>
<keyword evidence="3 9" id="KW-0812">Transmembrane</keyword>
<dbReference type="OrthoDB" id="6500128at2759"/>
<dbReference type="PANTHER" id="PTHR24223">
    <property type="entry name" value="ATP-BINDING CASSETTE SUB-FAMILY C"/>
    <property type="match status" value="1"/>
</dbReference>
<dbReference type="CDD" id="cd18579">
    <property type="entry name" value="ABC_6TM_ABCC_D1"/>
    <property type="match status" value="1"/>
</dbReference>
<dbReference type="Gene3D" id="1.20.1560.10">
    <property type="entry name" value="ABC transporter type 1, transmembrane domain"/>
    <property type="match status" value="2"/>
</dbReference>
<organism evidence="12 13">
    <name type="scientific">Fomitopsis schrenkii</name>
    <name type="common">Brown rot fungus</name>
    <dbReference type="NCBI Taxonomy" id="2126942"/>
    <lineage>
        <taxon>Eukaryota</taxon>
        <taxon>Fungi</taxon>
        <taxon>Dikarya</taxon>
        <taxon>Basidiomycota</taxon>
        <taxon>Agaricomycotina</taxon>
        <taxon>Agaricomycetes</taxon>
        <taxon>Polyporales</taxon>
        <taxon>Fomitopsis</taxon>
    </lineage>
</organism>
<dbReference type="GO" id="GO:0016020">
    <property type="term" value="C:membrane"/>
    <property type="evidence" value="ECO:0007669"/>
    <property type="project" value="UniProtKB-SubCell"/>
</dbReference>
<dbReference type="PROSITE" id="PS00211">
    <property type="entry name" value="ABC_TRANSPORTER_1"/>
    <property type="match status" value="2"/>
</dbReference>
<dbReference type="InterPro" id="IPR044726">
    <property type="entry name" value="ABCC_6TM_D2"/>
</dbReference>
<keyword evidence="2" id="KW-0813">Transport</keyword>
<feature type="domain" description="ABC transporter" evidence="10">
    <location>
        <begin position="1195"/>
        <end position="1430"/>
    </location>
</feature>
<dbReference type="eggNOG" id="KOG0054">
    <property type="taxonomic scope" value="Eukaryota"/>
</dbReference>
<dbReference type="CDD" id="cd18580">
    <property type="entry name" value="ABC_6TM_ABCC_D2"/>
    <property type="match status" value="1"/>
</dbReference>
<feature type="transmembrane region" description="Helical" evidence="9">
    <location>
        <begin position="1019"/>
        <end position="1037"/>
    </location>
</feature>
<feature type="domain" description="ABC transmembrane type-1" evidence="11">
    <location>
        <begin position="275"/>
        <end position="552"/>
    </location>
</feature>
<gene>
    <name evidence="12" type="ORF">FOMPIDRAFT_1056220</name>
</gene>
<keyword evidence="13" id="KW-1185">Reference proteome</keyword>
<feature type="transmembrane region" description="Helical" evidence="9">
    <location>
        <begin position="130"/>
        <end position="149"/>
    </location>
</feature>
<feature type="transmembrane region" description="Helical" evidence="9">
    <location>
        <begin position="161"/>
        <end position="180"/>
    </location>
</feature>
<dbReference type="Pfam" id="PF00664">
    <property type="entry name" value="ABC_membrane"/>
    <property type="match status" value="2"/>
</dbReference>
<dbReference type="InterPro" id="IPR003593">
    <property type="entry name" value="AAA+_ATPase"/>
</dbReference>
<feature type="transmembrane region" description="Helical" evidence="9">
    <location>
        <begin position="994"/>
        <end position="1013"/>
    </location>
</feature>
<feature type="transmembrane region" description="Helical" evidence="9">
    <location>
        <begin position="1105"/>
        <end position="1124"/>
    </location>
</feature>
<reference evidence="12 13" key="1">
    <citation type="journal article" date="2012" name="Science">
        <title>The Paleozoic origin of enzymatic lignin decomposition reconstructed from 31 fungal genomes.</title>
        <authorList>
            <person name="Floudas D."/>
            <person name="Binder M."/>
            <person name="Riley R."/>
            <person name="Barry K."/>
            <person name="Blanchette R.A."/>
            <person name="Henrissat B."/>
            <person name="Martinez A.T."/>
            <person name="Otillar R."/>
            <person name="Spatafora J.W."/>
            <person name="Yadav J.S."/>
            <person name="Aerts A."/>
            <person name="Benoit I."/>
            <person name="Boyd A."/>
            <person name="Carlson A."/>
            <person name="Copeland A."/>
            <person name="Coutinho P.M."/>
            <person name="de Vries R.P."/>
            <person name="Ferreira P."/>
            <person name="Findley K."/>
            <person name="Foster B."/>
            <person name="Gaskell J."/>
            <person name="Glotzer D."/>
            <person name="Gorecki P."/>
            <person name="Heitman J."/>
            <person name="Hesse C."/>
            <person name="Hori C."/>
            <person name="Igarashi K."/>
            <person name="Jurgens J.A."/>
            <person name="Kallen N."/>
            <person name="Kersten P."/>
            <person name="Kohler A."/>
            <person name="Kuees U."/>
            <person name="Kumar T.K.A."/>
            <person name="Kuo A."/>
            <person name="LaButti K."/>
            <person name="Larrondo L.F."/>
            <person name="Lindquist E."/>
            <person name="Ling A."/>
            <person name="Lombard V."/>
            <person name="Lucas S."/>
            <person name="Lundell T."/>
            <person name="Martin R."/>
            <person name="McLaughlin D.J."/>
            <person name="Morgenstern I."/>
            <person name="Morin E."/>
            <person name="Murat C."/>
            <person name="Nagy L.G."/>
            <person name="Nolan M."/>
            <person name="Ohm R.A."/>
            <person name="Patyshakuliyeva A."/>
            <person name="Rokas A."/>
            <person name="Ruiz-Duenas F.J."/>
            <person name="Sabat G."/>
            <person name="Salamov A."/>
            <person name="Samejima M."/>
            <person name="Schmutz J."/>
            <person name="Slot J.C."/>
            <person name="St John F."/>
            <person name="Stenlid J."/>
            <person name="Sun H."/>
            <person name="Sun S."/>
            <person name="Syed K."/>
            <person name="Tsang A."/>
            <person name="Wiebenga A."/>
            <person name="Young D."/>
            <person name="Pisabarro A."/>
            <person name="Eastwood D.C."/>
            <person name="Martin F."/>
            <person name="Cullen D."/>
            <person name="Grigoriev I.V."/>
            <person name="Hibbett D.S."/>
        </authorList>
    </citation>
    <scope>NUCLEOTIDE SEQUENCE</scope>
    <source>
        <strain evidence="13">FP-58527</strain>
    </source>
</reference>
<dbReference type="InterPro" id="IPR011527">
    <property type="entry name" value="ABC1_TM_dom"/>
</dbReference>
<comment type="subcellular location">
    <subcellularLocation>
        <location evidence="1">Membrane</location>
        <topology evidence="1">Multi-pass membrane protein</topology>
    </subcellularLocation>
</comment>
<evidence type="ECO:0000256" key="4">
    <source>
        <dbReference type="ARBA" id="ARBA00022741"/>
    </source>
</evidence>
<dbReference type="InterPro" id="IPR017871">
    <property type="entry name" value="ABC_transporter-like_CS"/>
</dbReference>
<evidence type="ECO:0000313" key="12">
    <source>
        <dbReference type="EMBL" id="EPS93155.1"/>
    </source>
</evidence>
<proteinExistence type="predicted"/>
<evidence type="ECO:0000256" key="2">
    <source>
        <dbReference type="ARBA" id="ARBA00022448"/>
    </source>
</evidence>
<dbReference type="InterPro" id="IPR056227">
    <property type="entry name" value="TMD0_ABC"/>
</dbReference>
<evidence type="ECO:0000256" key="9">
    <source>
        <dbReference type="SAM" id="Phobius"/>
    </source>
</evidence>